<keyword evidence="1" id="KW-1133">Transmembrane helix</keyword>
<dbReference type="AlphaFoldDB" id="A0A7W9IE56"/>
<gene>
    <name evidence="3" type="ORF">F4562_001913</name>
</gene>
<comment type="caution">
    <text evidence="3">The sequence shown here is derived from an EMBL/GenBank/DDBJ whole genome shotgun (WGS) entry which is preliminary data.</text>
</comment>
<dbReference type="GO" id="GO:0071949">
    <property type="term" value="F:FAD binding"/>
    <property type="evidence" value="ECO:0007669"/>
    <property type="project" value="InterPro"/>
</dbReference>
<evidence type="ECO:0000313" key="4">
    <source>
        <dbReference type="Proteomes" id="UP000540685"/>
    </source>
</evidence>
<reference evidence="3 4" key="1">
    <citation type="submission" date="2020-08" db="EMBL/GenBank/DDBJ databases">
        <title>Sequencing the genomes of 1000 actinobacteria strains.</title>
        <authorList>
            <person name="Klenk H.-P."/>
        </authorList>
    </citation>
    <scope>NUCLEOTIDE SEQUENCE [LARGE SCALE GENOMIC DNA]</scope>
    <source>
        <strain evidence="3 4">DSM 46887</strain>
    </source>
</reference>
<dbReference type="Gene3D" id="3.30.9.10">
    <property type="entry name" value="D-Amino Acid Oxidase, subunit A, domain 2"/>
    <property type="match status" value="1"/>
</dbReference>
<accession>A0A7W9IE56</accession>
<dbReference type="PANTHER" id="PTHR46865">
    <property type="entry name" value="OXIDOREDUCTASE-RELATED"/>
    <property type="match status" value="1"/>
</dbReference>
<dbReference type="PRINTS" id="PR00420">
    <property type="entry name" value="RNGMNOXGNASE"/>
</dbReference>
<dbReference type="RefSeq" id="WP_184542671.1">
    <property type="nucleotide sequence ID" value="NZ_JACHMP010000001.1"/>
</dbReference>
<keyword evidence="1" id="KW-0472">Membrane</keyword>
<name>A0A7W9IE56_9ACTN</name>
<keyword evidence="4" id="KW-1185">Reference proteome</keyword>
<feature type="transmembrane region" description="Helical" evidence="1">
    <location>
        <begin position="12"/>
        <end position="29"/>
    </location>
</feature>
<dbReference type="EMBL" id="JACHMP010000001">
    <property type="protein sequence ID" value="MBB5818851.1"/>
    <property type="molecule type" value="Genomic_DNA"/>
</dbReference>
<evidence type="ECO:0000313" key="3">
    <source>
        <dbReference type="EMBL" id="MBB5818851.1"/>
    </source>
</evidence>
<dbReference type="InterPro" id="IPR051704">
    <property type="entry name" value="FAD_aromatic-hydroxylase"/>
</dbReference>
<dbReference type="InterPro" id="IPR036188">
    <property type="entry name" value="FAD/NAD-bd_sf"/>
</dbReference>
<keyword evidence="1" id="KW-0812">Transmembrane</keyword>
<dbReference type="Proteomes" id="UP000540685">
    <property type="component" value="Unassembled WGS sequence"/>
</dbReference>
<evidence type="ECO:0000259" key="2">
    <source>
        <dbReference type="Pfam" id="PF01494"/>
    </source>
</evidence>
<dbReference type="PANTHER" id="PTHR46865:SF2">
    <property type="entry name" value="MONOOXYGENASE"/>
    <property type="match status" value="1"/>
</dbReference>
<dbReference type="Pfam" id="PF01494">
    <property type="entry name" value="FAD_binding_3"/>
    <property type="match status" value="1"/>
</dbReference>
<feature type="domain" description="FAD-binding" evidence="2">
    <location>
        <begin position="12"/>
        <end position="324"/>
    </location>
</feature>
<dbReference type="Gene3D" id="3.50.50.60">
    <property type="entry name" value="FAD/NAD(P)-binding domain"/>
    <property type="match status" value="1"/>
</dbReference>
<dbReference type="InterPro" id="IPR002938">
    <property type="entry name" value="FAD-bd"/>
</dbReference>
<dbReference type="SUPFAM" id="SSF51905">
    <property type="entry name" value="FAD/NAD(P)-binding domain"/>
    <property type="match status" value="1"/>
</dbReference>
<organism evidence="3 4">
    <name type="scientific">Streptosporangium becharense</name>
    <dbReference type="NCBI Taxonomy" id="1816182"/>
    <lineage>
        <taxon>Bacteria</taxon>
        <taxon>Bacillati</taxon>
        <taxon>Actinomycetota</taxon>
        <taxon>Actinomycetes</taxon>
        <taxon>Streptosporangiales</taxon>
        <taxon>Streptosporangiaceae</taxon>
        <taxon>Streptosporangium</taxon>
    </lineage>
</organism>
<proteinExistence type="predicted"/>
<sequence length="400" mass="44002">MDITRPLKNKNILISGAGVAGPALAYWLHRHGFAPTVLERAAALRDGGYAVDFRGEAHLTVLDRMGVLADVRREQTHMGVMWYVDGTGRRIASMPADVYSGDLEILRGDLVRILHAKTADRVEYVFDDSITSIAEEEDGVRVTFERSAPRRFDLVVGADGVHSNVRALAFGPERRFLREMGLHCAIFTTPNLLGLDRTGHIHNTPGRAVAVYSARRNTEARAMFYFTSPVPDHDRHDTGLQRKILAEAFAGAGWETSRLLEAMWEAPDFYFDSIGQVHVDGWSRGRTVLLGDAACCASPLSGMGTGLAMVGAYVLAGELAAAAGDHRVGFARYEEAMRGYARGCQRSADGVGAWMVPGNRFMTWFVHRSHRLLPYMPGKGLIARNIRKTANAITLKDYGL</sequence>
<protein>
    <submittedName>
        <fullName evidence="3">2-polyprenyl-6-methoxyphenol hydroxylase-like FAD-dependent oxidoreductase</fullName>
    </submittedName>
</protein>
<evidence type="ECO:0000256" key="1">
    <source>
        <dbReference type="SAM" id="Phobius"/>
    </source>
</evidence>